<reference evidence="3 4" key="1">
    <citation type="submission" date="2020-11" db="EMBL/GenBank/DDBJ databases">
        <authorList>
            <person name="Sun Q."/>
        </authorList>
    </citation>
    <scope>NUCLEOTIDE SEQUENCE [LARGE SCALE GENOMIC DNA]</scope>
    <source>
        <strain evidence="3 4">P8398</strain>
    </source>
</reference>
<sequence>MAIRKLTLMHGACALMFAALAAGNASAQGTILTFEDQYPGFESEGELEPDYAGFNWSGSPGFVTSLSATTGGFRNGTIGQVGLVAYDGSVTFSRATAFNFLDSYVASAWRDGESVTVEGWRNGAMTYSSSFLVSTSQGKFAFNFTNVDKVSFRGEGGVTILDANAGEGAHLVLDNLSVSEISPVPEPATVWMLLGGSLVLLAAARRRKAHKA</sequence>
<dbReference type="Pfam" id="PF07589">
    <property type="entry name" value="PEP-CTERM"/>
    <property type="match status" value="1"/>
</dbReference>
<feature type="chain" id="PRO_5045193852" evidence="1">
    <location>
        <begin position="28"/>
        <end position="212"/>
    </location>
</feature>
<organism evidence="3 4">
    <name type="scientific">Massilia antarctica</name>
    <dbReference type="NCBI Taxonomy" id="2765360"/>
    <lineage>
        <taxon>Bacteria</taxon>
        <taxon>Pseudomonadati</taxon>
        <taxon>Pseudomonadota</taxon>
        <taxon>Betaproteobacteria</taxon>
        <taxon>Burkholderiales</taxon>
        <taxon>Oxalobacteraceae</taxon>
        <taxon>Telluria group</taxon>
        <taxon>Massilia</taxon>
    </lineage>
</organism>
<dbReference type="Proteomes" id="UP000662888">
    <property type="component" value="Chromosome"/>
</dbReference>
<dbReference type="NCBIfam" id="TIGR02595">
    <property type="entry name" value="PEP_CTERM"/>
    <property type="match status" value="1"/>
</dbReference>
<accession>A0AA48W9X9</accession>
<gene>
    <name evidence="3" type="ORF">IV454_23850</name>
</gene>
<dbReference type="InterPro" id="IPR013424">
    <property type="entry name" value="Ice-binding_C"/>
</dbReference>
<name>A0AA48W9X9_9BURK</name>
<keyword evidence="1" id="KW-0732">Signal</keyword>
<evidence type="ECO:0000256" key="1">
    <source>
        <dbReference type="SAM" id="SignalP"/>
    </source>
</evidence>
<feature type="signal peptide" evidence="1">
    <location>
        <begin position="1"/>
        <end position="27"/>
    </location>
</feature>
<evidence type="ECO:0000313" key="3">
    <source>
        <dbReference type="EMBL" id="QPI48537.1"/>
    </source>
</evidence>
<feature type="domain" description="Ice-binding protein C-terminal" evidence="2">
    <location>
        <begin position="183"/>
        <end position="207"/>
    </location>
</feature>
<dbReference type="RefSeq" id="WP_206088154.1">
    <property type="nucleotide sequence ID" value="NZ_CP065053.1"/>
</dbReference>
<evidence type="ECO:0000259" key="2">
    <source>
        <dbReference type="Pfam" id="PF07589"/>
    </source>
</evidence>
<dbReference type="EMBL" id="CP065053">
    <property type="protein sequence ID" value="QPI48537.1"/>
    <property type="molecule type" value="Genomic_DNA"/>
</dbReference>
<proteinExistence type="predicted"/>
<protein>
    <submittedName>
        <fullName evidence="3">PEP-CTERM sorting domain-containing protein</fullName>
    </submittedName>
</protein>
<keyword evidence="4" id="KW-1185">Reference proteome</keyword>
<evidence type="ECO:0000313" key="4">
    <source>
        <dbReference type="Proteomes" id="UP000662888"/>
    </source>
</evidence>